<keyword evidence="3" id="KW-1185">Reference proteome</keyword>
<name>A0A2Z7CQ96_9LAMI</name>
<evidence type="ECO:0000313" key="2">
    <source>
        <dbReference type="EMBL" id="KZV49242.1"/>
    </source>
</evidence>
<dbReference type="EMBL" id="KQ993135">
    <property type="protein sequence ID" value="KZV49242.1"/>
    <property type="molecule type" value="Genomic_DNA"/>
</dbReference>
<protein>
    <submittedName>
        <fullName evidence="2">Uncharacterized protein</fullName>
    </submittedName>
</protein>
<proteinExistence type="predicted"/>
<keyword evidence="1" id="KW-0812">Transmembrane</keyword>
<feature type="transmembrane region" description="Helical" evidence="1">
    <location>
        <begin position="130"/>
        <end position="148"/>
    </location>
</feature>
<feature type="transmembrane region" description="Helical" evidence="1">
    <location>
        <begin position="12"/>
        <end position="32"/>
    </location>
</feature>
<sequence>MDKVSFYREFHVALAMIGFLLYCAICVAQEMVEYYEHEQYPGGIRYSKFLVALRIFTVVQSFFALEEVISTFSSSQMDLDRIPEPDLLRLLEHFVSKFSERSLSVISAVCSYMYFGELLRGRDGVGRDGMPFLMVLVAIFIFRFFLIFKT</sequence>
<accession>A0A2Z7CQ96</accession>
<evidence type="ECO:0000256" key="1">
    <source>
        <dbReference type="SAM" id="Phobius"/>
    </source>
</evidence>
<feature type="transmembrane region" description="Helical" evidence="1">
    <location>
        <begin position="44"/>
        <end position="65"/>
    </location>
</feature>
<reference evidence="2 3" key="1">
    <citation type="journal article" date="2015" name="Proc. Natl. Acad. Sci. U.S.A.">
        <title>The resurrection genome of Boea hygrometrica: A blueprint for survival of dehydration.</title>
        <authorList>
            <person name="Xiao L."/>
            <person name="Yang G."/>
            <person name="Zhang L."/>
            <person name="Yang X."/>
            <person name="Zhao S."/>
            <person name="Ji Z."/>
            <person name="Zhou Q."/>
            <person name="Hu M."/>
            <person name="Wang Y."/>
            <person name="Chen M."/>
            <person name="Xu Y."/>
            <person name="Jin H."/>
            <person name="Xiao X."/>
            <person name="Hu G."/>
            <person name="Bao F."/>
            <person name="Hu Y."/>
            <person name="Wan P."/>
            <person name="Li L."/>
            <person name="Deng X."/>
            <person name="Kuang T."/>
            <person name="Xiang C."/>
            <person name="Zhu J.K."/>
            <person name="Oliver M.J."/>
            <person name="He Y."/>
        </authorList>
    </citation>
    <scope>NUCLEOTIDE SEQUENCE [LARGE SCALE GENOMIC DNA]</scope>
    <source>
        <strain evidence="3">cv. XS01</strain>
    </source>
</reference>
<dbReference type="Proteomes" id="UP000250235">
    <property type="component" value="Unassembled WGS sequence"/>
</dbReference>
<keyword evidence="1" id="KW-1133">Transmembrane helix</keyword>
<dbReference type="AlphaFoldDB" id="A0A2Z7CQ96"/>
<evidence type="ECO:0000313" key="3">
    <source>
        <dbReference type="Proteomes" id="UP000250235"/>
    </source>
</evidence>
<organism evidence="2 3">
    <name type="scientific">Dorcoceras hygrometricum</name>
    <dbReference type="NCBI Taxonomy" id="472368"/>
    <lineage>
        <taxon>Eukaryota</taxon>
        <taxon>Viridiplantae</taxon>
        <taxon>Streptophyta</taxon>
        <taxon>Embryophyta</taxon>
        <taxon>Tracheophyta</taxon>
        <taxon>Spermatophyta</taxon>
        <taxon>Magnoliopsida</taxon>
        <taxon>eudicotyledons</taxon>
        <taxon>Gunneridae</taxon>
        <taxon>Pentapetalae</taxon>
        <taxon>asterids</taxon>
        <taxon>lamiids</taxon>
        <taxon>Lamiales</taxon>
        <taxon>Gesneriaceae</taxon>
        <taxon>Didymocarpoideae</taxon>
        <taxon>Trichosporeae</taxon>
        <taxon>Loxocarpinae</taxon>
        <taxon>Dorcoceras</taxon>
    </lineage>
</organism>
<gene>
    <name evidence="2" type="ORF">F511_40787</name>
</gene>
<keyword evidence="1" id="KW-0472">Membrane</keyword>